<sequence length="60" mass="6533">MLPPLLGRLRGGAGRTEIAEFLQHELEDHFGLASPCPRPDAIAARLVTWWASTGPARDNP</sequence>
<gene>
    <name evidence="1" type="ORF">OHA91_29565</name>
</gene>
<keyword evidence="2" id="KW-1185">Reference proteome</keyword>
<organism evidence="1 2">
    <name type="scientific">Streptomyces erythrochromogenes</name>
    <dbReference type="NCBI Taxonomy" id="285574"/>
    <lineage>
        <taxon>Bacteria</taxon>
        <taxon>Bacillati</taxon>
        <taxon>Actinomycetota</taxon>
        <taxon>Actinomycetes</taxon>
        <taxon>Kitasatosporales</taxon>
        <taxon>Streptomycetaceae</taxon>
        <taxon>Streptomyces</taxon>
    </lineage>
</organism>
<name>A0ABZ1QIP6_9ACTN</name>
<dbReference type="Proteomes" id="UP001432312">
    <property type="component" value="Chromosome"/>
</dbReference>
<dbReference type="RefSeq" id="WP_245240188.1">
    <property type="nucleotide sequence ID" value="NZ_CP108036.1"/>
</dbReference>
<reference evidence="1" key="1">
    <citation type="submission" date="2022-10" db="EMBL/GenBank/DDBJ databases">
        <title>The complete genomes of actinobacterial strains from the NBC collection.</title>
        <authorList>
            <person name="Joergensen T.S."/>
            <person name="Alvarez Arevalo M."/>
            <person name="Sterndorff E.B."/>
            <person name="Faurdal D."/>
            <person name="Vuksanovic O."/>
            <person name="Mourched A.-S."/>
            <person name="Charusanti P."/>
            <person name="Shaw S."/>
            <person name="Blin K."/>
            <person name="Weber T."/>
        </authorList>
    </citation>
    <scope>NUCLEOTIDE SEQUENCE</scope>
    <source>
        <strain evidence="1">NBC_00303</strain>
    </source>
</reference>
<protein>
    <submittedName>
        <fullName evidence="1">Uncharacterized protein</fullName>
    </submittedName>
</protein>
<dbReference type="EMBL" id="CP108036">
    <property type="protein sequence ID" value="WUN82290.1"/>
    <property type="molecule type" value="Genomic_DNA"/>
</dbReference>
<evidence type="ECO:0000313" key="2">
    <source>
        <dbReference type="Proteomes" id="UP001432312"/>
    </source>
</evidence>
<accession>A0ABZ1QIP6</accession>
<dbReference type="GeneID" id="95500279"/>
<proteinExistence type="predicted"/>
<evidence type="ECO:0000313" key="1">
    <source>
        <dbReference type="EMBL" id="WUN82290.1"/>
    </source>
</evidence>